<geneLocation type="plasmid" evidence="5">
    <name>pCMC57_01</name>
</geneLocation>
<reference evidence="5" key="1">
    <citation type="submission" date="2024-07" db="EMBL/GenBank/DDBJ databases">
        <title>Complete genome sequences of cellulolytic bacteria, Kitasatospora sp. CMC57 and Streptomyces sp. CMC78, isolated from Japanese agricultural soil.</title>
        <authorList>
            <person name="Hashimoto T."/>
            <person name="Ito M."/>
            <person name="Iwamoto M."/>
            <person name="Fukahori D."/>
            <person name="Shoda T."/>
            <person name="Sakoda M."/>
            <person name="Morohoshi T."/>
            <person name="Mitsuboshi M."/>
            <person name="Nishizawa T."/>
        </authorList>
    </citation>
    <scope>NUCLEOTIDE SEQUENCE</scope>
    <source>
        <strain evidence="5">CMC57</strain>
        <plasmid evidence="5">pCMC57_01</plasmid>
    </source>
</reference>
<dbReference type="PROSITE" id="PS50949">
    <property type="entry name" value="HTH_GNTR"/>
    <property type="match status" value="1"/>
</dbReference>
<feature type="domain" description="HTH gntR-type" evidence="4">
    <location>
        <begin position="8"/>
        <end position="77"/>
    </location>
</feature>
<evidence type="ECO:0000259" key="4">
    <source>
        <dbReference type="PROSITE" id="PS50949"/>
    </source>
</evidence>
<dbReference type="InterPro" id="IPR036390">
    <property type="entry name" value="WH_DNA-bd_sf"/>
</dbReference>
<dbReference type="GO" id="GO:0003677">
    <property type="term" value="F:DNA binding"/>
    <property type="evidence" value="ECO:0007669"/>
    <property type="project" value="UniProtKB-KW"/>
</dbReference>
<dbReference type="SUPFAM" id="SSF64288">
    <property type="entry name" value="Chorismate lyase-like"/>
    <property type="match status" value="1"/>
</dbReference>
<keyword evidence="5" id="KW-0614">Plasmid</keyword>
<dbReference type="RefSeq" id="WP_408649653.1">
    <property type="nucleotide sequence ID" value="NZ_AP035882.1"/>
</dbReference>
<evidence type="ECO:0000256" key="2">
    <source>
        <dbReference type="ARBA" id="ARBA00023125"/>
    </source>
</evidence>
<dbReference type="AlphaFoldDB" id="A0AB33K5G8"/>
<dbReference type="KEGG" id="kic:KCMC57_64090"/>
<dbReference type="Gene3D" id="1.10.10.10">
    <property type="entry name" value="Winged helix-like DNA-binding domain superfamily/Winged helix DNA-binding domain"/>
    <property type="match status" value="1"/>
</dbReference>
<dbReference type="Gene3D" id="3.40.1410.10">
    <property type="entry name" value="Chorismate lyase-like"/>
    <property type="match status" value="1"/>
</dbReference>
<dbReference type="PANTHER" id="PTHR44846">
    <property type="entry name" value="MANNOSYL-D-GLYCERATE TRANSPORT/METABOLISM SYSTEM REPRESSOR MNGR-RELATED"/>
    <property type="match status" value="1"/>
</dbReference>
<dbReference type="PANTHER" id="PTHR44846:SF17">
    <property type="entry name" value="GNTR-FAMILY TRANSCRIPTIONAL REGULATOR"/>
    <property type="match status" value="1"/>
</dbReference>
<dbReference type="Pfam" id="PF07702">
    <property type="entry name" value="UTRA"/>
    <property type="match status" value="1"/>
</dbReference>
<keyword evidence="1" id="KW-0805">Transcription regulation</keyword>
<dbReference type="Pfam" id="PF00392">
    <property type="entry name" value="GntR"/>
    <property type="match status" value="1"/>
</dbReference>
<dbReference type="InterPro" id="IPR036388">
    <property type="entry name" value="WH-like_DNA-bd_sf"/>
</dbReference>
<gene>
    <name evidence="5" type="ORF">KCMC57_64090</name>
</gene>
<dbReference type="CDD" id="cd07377">
    <property type="entry name" value="WHTH_GntR"/>
    <property type="match status" value="1"/>
</dbReference>
<evidence type="ECO:0000313" key="5">
    <source>
        <dbReference type="EMBL" id="BFP50041.1"/>
    </source>
</evidence>
<dbReference type="SUPFAM" id="SSF46785">
    <property type="entry name" value="Winged helix' DNA-binding domain"/>
    <property type="match status" value="1"/>
</dbReference>
<name>A0AB33K5G8_9ACTN</name>
<sequence>MAIARPSTSRYVEIAADLRRRIVDGREWVPGEKLPSHRALCREYGVTDSVMQSARRILIGEGIIETHPGAGVYVRRQVTRHELVRVGPDAAGQPVAVGIREQGRPQTAFADWSCHSQTITADRALAHLLRVEPGERVMMTEYQVLSAGVMVRLTTTFEPYGVVGGTAIVLPDDGPLAGQGVVERMAAIGVQVQRASDRVIARPSTAAEGELLGGGAGAPALEVTRTYTDTAGQPIHVERTVVRGDRGALLYQVL</sequence>
<dbReference type="InterPro" id="IPR050679">
    <property type="entry name" value="Bact_HTH_transcr_reg"/>
</dbReference>
<keyword evidence="3" id="KW-0804">Transcription</keyword>
<evidence type="ECO:0000256" key="3">
    <source>
        <dbReference type="ARBA" id="ARBA00023163"/>
    </source>
</evidence>
<dbReference type="InterPro" id="IPR000524">
    <property type="entry name" value="Tscrpt_reg_HTH_GntR"/>
</dbReference>
<dbReference type="GO" id="GO:0003700">
    <property type="term" value="F:DNA-binding transcription factor activity"/>
    <property type="evidence" value="ECO:0007669"/>
    <property type="project" value="InterPro"/>
</dbReference>
<dbReference type="InterPro" id="IPR011663">
    <property type="entry name" value="UTRA"/>
</dbReference>
<dbReference type="GO" id="GO:0045892">
    <property type="term" value="P:negative regulation of DNA-templated transcription"/>
    <property type="evidence" value="ECO:0007669"/>
    <property type="project" value="TreeGrafter"/>
</dbReference>
<accession>A0AB33K5G8</accession>
<proteinExistence type="predicted"/>
<keyword evidence="2" id="KW-0238">DNA-binding</keyword>
<dbReference type="SMART" id="SM00866">
    <property type="entry name" value="UTRA"/>
    <property type="match status" value="1"/>
</dbReference>
<organism evidence="5">
    <name type="scientific">Kitasatospora sp. CMC57</name>
    <dbReference type="NCBI Taxonomy" id="3231513"/>
    <lineage>
        <taxon>Bacteria</taxon>
        <taxon>Bacillati</taxon>
        <taxon>Actinomycetota</taxon>
        <taxon>Actinomycetes</taxon>
        <taxon>Kitasatosporales</taxon>
        <taxon>Streptomycetaceae</taxon>
        <taxon>Kitasatospora</taxon>
    </lineage>
</organism>
<dbReference type="InterPro" id="IPR028978">
    <property type="entry name" value="Chorismate_lyase_/UTRA_dom_sf"/>
</dbReference>
<dbReference type="SMART" id="SM00345">
    <property type="entry name" value="HTH_GNTR"/>
    <property type="match status" value="1"/>
</dbReference>
<protein>
    <submittedName>
        <fullName evidence="5">GntR family transcriptional regulator</fullName>
    </submittedName>
</protein>
<evidence type="ECO:0000256" key="1">
    <source>
        <dbReference type="ARBA" id="ARBA00023015"/>
    </source>
</evidence>
<dbReference type="EMBL" id="AP035882">
    <property type="protein sequence ID" value="BFP50041.1"/>
    <property type="molecule type" value="Genomic_DNA"/>
</dbReference>